<protein>
    <submittedName>
        <fullName evidence="3">Candidate secreted effector</fullName>
    </submittedName>
</protein>
<name>A0A914LV30_MELIC</name>
<evidence type="ECO:0000313" key="3">
    <source>
        <dbReference type="WBParaSite" id="Minc3s00710g16409"/>
    </source>
</evidence>
<dbReference type="AlphaFoldDB" id="A0A914LV30"/>
<keyword evidence="2" id="KW-1185">Reference proteome</keyword>
<sequence>MGVCAKIILKKTPKRKILAHILILYKFCPVSLGCLFYIACGRGPGPIIAASKSIFVGLLNIFPSFL</sequence>
<dbReference type="Proteomes" id="UP000887563">
    <property type="component" value="Unplaced"/>
</dbReference>
<keyword evidence="1" id="KW-0472">Membrane</keyword>
<keyword evidence="1" id="KW-0812">Transmembrane</keyword>
<evidence type="ECO:0000256" key="1">
    <source>
        <dbReference type="SAM" id="Phobius"/>
    </source>
</evidence>
<feature type="transmembrane region" description="Helical" evidence="1">
    <location>
        <begin position="17"/>
        <end position="39"/>
    </location>
</feature>
<evidence type="ECO:0000313" key="2">
    <source>
        <dbReference type="Proteomes" id="UP000887563"/>
    </source>
</evidence>
<reference evidence="3" key="1">
    <citation type="submission" date="2022-11" db="UniProtKB">
        <authorList>
            <consortium name="WormBaseParasite"/>
        </authorList>
    </citation>
    <scope>IDENTIFICATION</scope>
</reference>
<keyword evidence="1" id="KW-1133">Transmembrane helix</keyword>
<accession>A0A914LV30</accession>
<dbReference type="WBParaSite" id="Minc3s00710g16409">
    <property type="protein sequence ID" value="Minc3s00710g16409"/>
    <property type="gene ID" value="Minc3s00710g16409"/>
</dbReference>
<proteinExistence type="predicted"/>
<organism evidence="2 3">
    <name type="scientific">Meloidogyne incognita</name>
    <name type="common">Southern root-knot nematode worm</name>
    <name type="synonym">Oxyuris incognita</name>
    <dbReference type="NCBI Taxonomy" id="6306"/>
    <lineage>
        <taxon>Eukaryota</taxon>
        <taxon>Metazoa</taxon>
        <taxon>Ecdysozoa</taxon>
        <taxon>Nematoda</taxon>
        <taxon>Chromadorea</taxon>
        <taxon>Rhabditida</taxon>
        <taxon>Tylenchina</taxon>
        <taxon>Tylenchomorpha</taxon>
        <taxon>Tylenchoidea</taxon>
        <taxon>Meloidogynidae</taxon>
        <taxon>Meloidogyninae</taxon>
        <taxon>Meloidogyne</taxon>
        <taxon>Meloidogyne incognita group</taxon>
    </lineage>
</organism>